<protein>
    <submittedName>
        <fullName evidence="2">C1 family peptidase</fullName>
    </submittedName>
</protein>
<dbReference type="SMART" id="SM00645">
    <property type="entry name" value="Pept_C1"/>
    <property type="match status" value="1"/>
</dbReference>
<name>A0ABT2W7J8_9FLAO</name>
<dbReference type="RefSeq" id="WP_263003664.1">
    <property type="nucleotide sequence ID" value="NZ_JAOTEM010000003.1"/>
</dbReference>
<dbReference type="Gene3D" id="3.90.70.10">
    <property type="entry name" value="Cysteine proteinases"/>
    <property type="match status" value="1"/>
</dbReference>
<feature type="domain" description="Peptidase C1A papain C-terminal" evidence="1">
    <location>
        <begin position="40"/>
        <end position="266"/>
    </location>
</feature>
<reference evidence="3" key="1">
    <citation type="submission" date="2023-07" db="EMBL/GenBank/DDBJ databases">
        <title>Chryseobacterium sp. strain PBS4-4 Genome sequencing and assembly.</title>
        <authorList>
            <person name="Jung Y."/>
        </authorList>
    </citation>
    <scope>NUCLEOTIDE SEQUENCE [LARGE SCALE GENOMIC DNA]</scope>
    <source>
        <strain evidence="3">PBS4-4</strain>
    </source>
</reference>
<evidence type="ECO:0000313" key="2">
    <source>
        <dbReference type="EMBL" id="MCU7618186.1"/>
    </source>
</evidence>
<dbReference type="EMBL" id="JAOTEM010000003">
    <property type="protein sequence ID" value="MCU7618186.1"/>
    <property type="molecule type" value="Genomic_DNA"/>
</dbReference>
<dbReference type="SUPFAM" id="SSF54001">
    <property type="entry name" value="Cysteine proteinases"/>
    <property type="match status" value="1"/>
</dbReference>
<dbReference type="Pfam" id="PF00112">
    <property type="entry name" value="Peptidase_C1"/>
    <property type="match status" value="1"/>
</dbReference>
<organism evidence="2 3">
    <name type="scientific">Chryseobacterium edaphi</name>
    <dbReference type="NCBI Taxonomy" id="2976532"/>
    <lineage>
        <taxon>Bacteria</taxon>
        <taxon>Pseudomonadati</taxon>
        <taxon>Bacteroidota</taxon>
        <taxon>Flavobacteriia</taxon>
        <taxon>Flavobacteriales</taxon>
        <taxon>Weeksellaceae</taxon>
        <taxon>Chryseobacterium group</taxon>
        <taxon>Chryseobacterium</taxon>
    </lineage>
</organism>
<dbReference type="InterPro" id="IPR000668">
    <property type="entry name" value="Peptidase_C1A_C"/>
</dbReference>
<keyword evidence="3" id="KW-1185">Reference proteome</keyword>
<evidence type="ECO:0000259" key="1">
    <source>
        <dbReference type="SMART" id="SM00645"/>
    </source>
</evidence>
<gene>
    <name evidence="2" type="ORF">NZ698_13335</name>
</gene>
<sequence>MKTKQKQTNRILNCLPSKDVQNDFSFKDAMTTGFVNAVQIPASVDLRESWWQVNNQGSTGSCLGWALADSLLRWHFVNNKFITKDELLSVRFIWMASKETDVFTDRPTTFIEEAGTSLKAALDIARKYGCVKDSDLPFNSRLMYDDSENTFYALASRFKIANYFNLVNGITDRVSIWKNWIADGNGPILVRLDVDATWDNATQTNGNLDAYDPSNTRGGHAVAIVGYTEERLIIRNSWDDSWGDGGFAYASFSYAENAFTEAYGVTI</sequence>
<comment type="caution">
    <text evidence="2">The sequence shown here is derived from an EMBL/GenBank/DDBJ whole genome shotgun (WGS) entry which is preliminary data.</text>
</comment>
<dbReference type="CDD" id="cd02619">
    <property type="entry name" value="Peptidase_C1"/>
    <property type="match status" value="1"/>
</dbReference>
<proteinExistence type="predicted"/>
<accession>A0ABT2W7J8</accession>
<dbReference type="InterPro" id="IPR038765">
    <property type="entry name" value="Papain-like_cys_pep_sf"/>
</dbReference>
<evidence type="ECO:0000313" key="3">
    <source>
        <dbReference type="Proteomes" id="UP001208649"/>
    </source>
</evidence>
<dbReference type="Proteomes" id="UP001208649">
    <property type="component" value="Unassembled WGS sequence"/>
</dbReference>